<comment type="similarity">
    <text evidence="1 4">Belongs to the short-chain dehydrogenases/reductases (SDR) family.</text>
</comment>
<dbReference type="EMBL" id="JACJPW010000155">
    <property type="protein sequence ID" value="MBD2185978.1"/>
    <property type="molecule type" value="Genomic_DNA"/>
</dbReference>
<dbReference type="Gene3D" id="3.40.50.720">
    <property type="entry name" value="NAD(P)-binding Rossmann-like Domain"/>
    <property type="match status" value="1"/>
</dbReference>
<dbReference type="Pfam" id="PF00106">
    <property type="entry name" value="adh_short"/>
    <property type="match status" value="1"/>
</dbReference>
<dbReference type="CDD" id="cd05324">
    <property type="entry name" value="carb_red_PTCR-like_SDR_c"/>
    <property type="match status" value="1"/>
</dbReference>
<dbReference type="GO" id="GO:0016616">
    <property type="term" value="F:oxidoreductase activity, acting on the CH-OH group of donors, NAD or NADP as acceptor"/>
    <property type="evidence" value="ECO:0007669"/>
    <property type="project" value="InterPro"/>
</dbReference>
<dbReference type="RefSeq" id="WP_190474839.1">
    <property type="nucleotide sequence ID" value="NZ_JACJPW010000155.1"/>
</dbReference>
<evidence type="ECO:0000313" key="5">
    <source>
        <dbReference type="EMBL" id="MBD2185978.1"/>
    </source>
</evidence>
<keyword evidence="6" id="KW-1185">Reference proteome</keyword>
<gene>
    <name evidence="5" type="ORF">H6G03_33795</name>
</gene>
<dbReference type="Proteomes" id="UP000641646">
    <property type="component" value="Unassembled WGS sequence"/>
</dbReference>
<name>A0A926ZJW0_9CYAN</name>
<dbReference type="InterPro" id="IPR036291">
    <property type="entry name" value="NAD(P)-bd_dom_sf"/>
</dbReference>
<evidence type="ECO:0000256" key="3">
    <source>
        <dbReference type="ARBA" id="ARBA00023002"/>
    </source>
</evidence>
<evidence type="ECO:0000256" key="4">
    <source>
        <dbReference type="RuleBase" id="RU000363"/>
    </source>
</evidence>
<evidence type="ECO:0000256" key="1">
    <source>
        <dbReference type="ARBA" id="ARBA00006484"/>
    </source>
</evidence>
<sequence>MSEIKKVAVVTGANRGLGWETCRQLAKQGIQVILTSRDEEKGNAAAEKLQAEGLEVKFYPLDVTSADSIEHLAQFVRNEFGKLDILVNNAGILPDPVEYPAASVFNAKISTLQQTMETNVYGPLLLCQALIPLMKQHNYGRVVNVSSGVAQVSGMDRMSGTYPAYRISKTALNVLTRMLAYELKDTNILVNSVCPGWVKTDMGGPNATRTIEQGADTIVWLATLPDDGPTNGFFRDRQPLDW</sequence>
<dbReference type="PRINTS" id="PR00080">
    <property type="entry name" value="SDRFAMILY"/>
</dbReference>
<dbReference type="SUPFAM" id="SSF51735">
    <property type="entry name" value="NAD(P)-binding Rossmann-fold domains"/>
    <property type="match status" value="1"/>
</dbReference>
<reference evidence="5" key="2">
    <citation type="submission" date="2020-08" db="EMBL/GenBank/DDBJ databases">
        <authorList>
            <person name="Chen M."/>
            <person name="Teng W."/>
            <person name="Zhao L."/>
            <person name="Hu C."/>
            <person name="Zhou Y."/>
            <person name="Han B."/>
            <person name="Song L."/>
            <person name="Shu W."/>
        </authorList>
    </citation>
    <scope>NUCLEOTIDE SEQUENCE</scope>
    <source>
        <strain evidence="5">FACHB-1375</strain>
    </source>
</reference>
<protein>
    <submittedName>
        <fullName evidence="5">SDR family oxidoreductase</fullName>
    </submittedName>
</protein>
<dbReference type="PANTHER" id="PTHR43490">
    <property type="entry name" value="(+)-NEOMENTHOL DEHYDROGENASE"/>
    <property type="match status" value="1"/>
</dbReference>
<keyword evidence="2" id="KW-0521">NADP</keyword>
<evidence type="ECO:0000256" key="2">
    <source>
        <dbReference type="ARBA" id="ARBA00022857"/>
    </source>
</evidence>
<comment type="caution">
    <text evidence="5">The sequence shown here is derived from an EMBL/GenBank/DDBJ whole genome shotgun (WGS) entry which is preliminary data.</text>
</comment>
<dbReference type="PANTHER" id="PTHR43490:SF99">
    <property type="entry name" value="SHORT-CHAIN DEHYDROGENASE_REDUCTASE"/>
    <property type="match status" value="1"/>
</dbReference>
<dbReference type="PRINTS" id="PR00081">
    <property type="entry name" value="GDHRDH"/>
</dbReference>
<proteinExistence type="inferred from homology"/>
<dbReference type="AlphaFoldDB" id="A0A926ZJW0"/>
<dbReference type="InterPro" id="IPR045313">
    <property type="entry name" value="CBR1-like"/>
</dbReference>
<organism evidence="5 6">
    <name type="scientific">Aerosakkonema funiforme FACHB-1375</name>
    <dbReference type="NCBI Taxonomy" id="2949571"/>
    <lineage>
        <taxon>Bacteria</taxon>
        <taxon>Bacillati</taxon>
        <taxon>Cyanobacteriota</taxon>
        <taxon>Cyanophyceae</taxon>
        <taxon>Oscillatoriophycideae</taxon>
        <taxon>Aerosakkonematales</taxon>
        <taxon>Aerosakkonemataceae</taxon>
        <taxon>Aerosakkonema</taxon>
    </lineage>
</organism>
<accession>A0A926ZJW0</accession>
<evidence type="ECO:0000313" key="6">
    <source>
        <dbReference type="Proteomes" id="UP000641646"/>
    </source>
</evidence>
<keyword evidence="3" id="KW-0560">Oxidoreductase</keyword>
<reference evidence="5" key="1">
    <citation type="journal article" date="2015" name="ISME J.">
        <title>Draft Genome Sequence of Streptomyces incarnatus NRRL8089, which Produces the Nucleoside Antibiotic Sinefungin.</title>
        <authorList>
            <person name="Oshima K."/>
            <person name="Hattori M."/>
            <person name="Shimizu H."/>
            <person name="Fukuda K."/>
            <person name="Nemoto M."/>
            <person name="Inagaki K."/>
            <person name="Tamura T."/>
        </authorList>
    </citation>
    <scope>NUCLEOTIDE SEQUENCE</scope>
    <source>
        <strain evidence="5">FACHB-1375</strain>
    </source>
</reference>
<dbReference type="InterPro" id="IPR002347">
    <property type="entry name" value="SDR_fam"/>
</dbReference>